<proteinExistence type="predicted"/>
<keyword evidence="3" id="KW-1185">Reference proteome</keyword>
<keyword evidence="1" id="KW-0472">Membrane</keyword>
<keyword evidence="1" id="KW-0812">Transmembrane</keyword>
<feature type="transmembrane region" description="Helical" evidence="1">
    <location>
        <begin position="6"/>
        <end position="29"/>
    </location>
</feature>
<name>A0ABW4C526_9BACL</name>
<protein>
    <submittedName>
        <fullName evidence="2">Uncharacterized protein</fullName>
    </submittedName>
</protein>
<evidence type="ECO:0000313" key="3">
    <source>
        <dbReference type="Proteomes" id="UP001597282"/>
    </source>
</evidence>
<reference evidence="3" key="1">
    <citation type="journal article" date="2019" name="Int. J. Syst. Evol. Microbiol.">
        <title>The Global Catalogue of Microorganisms (GCM) 10K type strain sequencing project: providing services to taxonomists for standard genome sequencing and annotation.</title>
        <authorList>
            <consortium name="The Broad Institute Genomics Platform"/>
            <consortium name="The Broad Institute Genome Sequencing Center for Infectious Disease"/>
            <person name="Wu L."/>
            <person name="Ma J."/>
        </authorList>
    </citation>
    <scope>NUCLEOTIDE SEQUENCE [LARGE SCALE GENOMIC DNA]</scope>
    <source>
        <strain evidence="3">S1</strain>
    </source>
</reference>
<dbReference type="Proteomes" id="UP001597282">
    <property type="component" value="Unassembled WGS sequence"/>
</dbReference>
<evidence type="ECO:0000256" key="1">
    <source>
        <dbReference type="SAM" id="Phobius"/>
    </source>
</evidence>
<comment type="caution">
    <text evidence="2">The sequence shown here is derived from an EMBL/GenBank/DDBJ whole genome shotgun (WGS) entry which is preliminary data.</text>
</comment>
<gene>
    <name evidence="2" type="ORF">ACFQ4Y_00905</name>
</gene>
<dbReference type="RefSeq" id="WP_380162277.1">
    <property type="nucleotide sequence ID" value="NZ_JBHTNU010000001.1"/>
</dbReference>
<organism evidence="2 3">
    <name type="scientific">Kroppenstedtia sanguinis</name>
    <dbReference type="NCBI Taxonomy" id="1380684"/>
    <lineage>
        <taxon>Bacteria</taxon>
        <taxon>Bacillati</taxon>
        <taxon>Bacillota</taxon>
        <taxon>Bacilli</taxon>
        <taxon>Bacillales</taxon>
        <taxon>Thermoactinomycetaceae</taxon>
        <taxon>Kroppenstedtia</taxon>
    </lineage>
</organism>
<accession>A0ABW4C526</accession>
<evidence type="ECO:0000313" key="2">
    <source>
        <dbReference type="EMBL" id="MFD1425492.1"/>
    </source>
</evidence>
<dbReference type="EMBL" id="JBHTNU010000001">
    <property type="protein sequence ID" value="MFD1425492.1"/>
    <property type="molecule type" value="Genomic_DNA"/>
</dbReference>
<sequence>MIYAALLGVVIGSFVIGLPFGFVIGSMFAQLDRRRFQPPLHQGRATWGTMRKGSAGVVWSERTG</sequence>
<keyword evidence="1" id="KW-1133">Transmembrane helix</keyword>